<dbReference type="EMBL" id="QGLC01000010">
    <property type="protein sequence ID" value="RAL69275.1"/>
    <property type="molecule type" value="Genomic_DNA"/>
</dbReference>
<dbReference type="Gene3D" id="3.40.50.300">
    <property type="entry name" value="P-loop containing nucleotide triphosphate hydrolases"/>
    <property type="match status" value="1"/>
</dbReference>
<dbReference type="RefSeq" id="WP_015407103.1">
    <property type="nucleotide sequence ID" value="NZ_JSWM01000007.1"/>
</dbReference>
<dbReference type="PROSITE" id="PS50893">
    <property type="entry name" value="ABC_TRANSPORTER_2"/>
    <property type="match status" value="1"/>
</dbReference>
<dbReference type="GO" id="GO:0015833">
    <property type="term" value="P:peptide transport"/>
    <property type="evidence" value="ECO:0007669"/>
    <property type="project" value="InterPro"/>
</dbReference>
<dbReference type="GO" id="GO:0005524">
    <property type="term" value="F:ATP binding"/>
    <property type="evidence" value="ECO:0007669"/>
    <property type="project" value="UniProtKB-KW"/>
</dbReference>
<organism evidence="6 9">
    <name type="scientific">Dehalococcoides mccartyi</name>
    <dbReference type="NCBI Taxonomy" id="61435"/>
    <lineage>
        <taxon>Bacteria</taxon>
        <taxon>Bacillati</taxon>
        <taxon>Chloroflexota</taxon>
        <taxon>Dehalococcoidia</taxon>
        <taxon>Dehalococcoidales</taxon>
        <taxon>Dehalococcoidaceae</taxon>
        <taxon>Dehalococcoides</taxon>
    </lineage>
</organism>
<dbReference type="InterPro" id="IPR027417">
    <property type="entry name" value="P-loop_NTPase"/>
</dbReference>
<reference evidence="8 9" key="1">
    <citation type="submission" date="2018-05" db="EMBL/GenBank/DDBJ databases">
        <title>Draft genome sequences of Dehalococcoides mccartyi strains RC and KS.</title>
        <authorList>
            <person name="Higgins S.A."/>
            <person name="Padilla-Crespo E."/>
            <person name="Loeffler F.E."/>
        </authorList>
    </citation>
    <scope>NUCLEOTIDE SEQUENCE [LARGE SCALE GENOMIC DNA]</scope>
    <source>
        <strain evidence="7 8">KS</strain>
        <strain evidence="6 9">RC</strain>
    </source>
</reference>
<gene>
    <name evidence="7" type="ORF">C1G86_1011</name>
    <name evidence="6" type="ORF">C1G87_0983</name>
</gene>
<dbReference type="PROSITE" id="PS00211">
    <property type="entry name" value="ABC_TRANSPORTER_1"/>
    <property type="match status" value="1"/>
</dbReference>
<evidence type="ECO:0000256" key="3">
    <source>
        <dbReference type="ARBA" id="ARBA00022741"/>
    </source>
</evidence>
<dbReference type="SUPFAM" id="SSF52540">
    <property type="entry name" value="P-loop containing nucleoside triphosphate hydrolases"/>
    <property type="match status" value="1"/>
</dbReference>
<name>A0A328EKS3_9CHLR</name>
<dbReference type="InterPro" id="IPR003593">
    <property type="entry name" value="AAA+_ATPase"/>
</dbReference>
<dbReference type="InterPro" id="IPR003439">
    <property type="entry name" value="ABC_transporter-like_ATP-bd"/>
</dbReference>
<feature type="domain" description="ABC transporter" evidence="5">
    <location>
        <begin position="7"/>
        <end position="257"/>
    </location>
</feature>
<evidence type="ECO:0000256" key="4">
    <source>
        <dbReference type="ARBA" id="ARBA00022840"/>
    </source>
</evidence>
<evidence type="ECO:0000313" key="6">
    <source>
        <dbReference type="EMBL" id="RAL69275.1"/>
    </source>
</evidence>
<evidence type="ECO:0000259" key="5">
    <source>
        <dbReference type="PROSITE" id="PS50893"/>
    </source>
</evidence>
<dbReference type="NCBIfam" id="TIGR01727">
    <property type="entry name" value="oligo_HPY"/>
    <property type="match status" value="1"/>
</dbReference>
<evidence type="ECO:0000256" key="1">
    <source>
        <dbReference type="ARBA" id="ARBA00005417"/>
    </source>
</evidence>
<evidence type="ECO:0000313" key="7">
    <source>
        <dbReference type="EMBL" id="RAL70458.1"/>
    </source>
</evidence>
<keyword evidence="4 6" id="KW-0067">ATP-binding</keyword>
<dbReference type="CDD" id="cd03257">
    <property type="entry name" value="ABC_NikE_OppD_transporters"/>
    <property type="match status" value="1"/>
</dbReference>
<evidence type="ECO:0000313" key="9">
    <source>
        <dbReference type="Proteomes" id="UP000249146"/>
    </source>
</evidence>
<dbReference type="InterPro" id="IPR017871">
    <property type="entry name" value="ABC_transporter-like_CS"/>
</dbReference>
<dbReference type="GO" id="GO:0016887">
    <property type="term" value="F:ATP hydrolysis activity"/>
    <property type="evidence" value="ECO:0007669"/>
    <property type="project" value="InterPro"/>
</dbReference>
<dbReference type="PANTHER" id="PTHR43776">
    <property type="entry name" value="TRANSPORT ATP-BINDING PROTEIN"/>
    <property type="match status" value="1"/>
</dbReference>
<comment type="similarity">
    <text evidence="1">Belongs to the ABC transporter superfamily.</text>
</comment>
<dbReference type="InterPro" id="IPR013563">
    <property type="entry name" value="Oligopep_ABC_C"/>
</dbReference>
<proteinExistence type="inferred from homology"/>
<dbReference type="SMART" id="SM00382">
    <property type="entry name" value="AAA"/>
    <property type="match status" value="1"/>
</dbReference>
<comment type="caution">
    <text evidence="6">The sequence shown here is derived from an EMBL/GenBank/DDBJ whole genome shotgun (WGS) entry which is preliminary data.</text>
</comment>
<accession>A0A328EKS3</accession>
<dbReference type="Pfam" id="PF08352">
    <property type="entry name" value="oligo_HPY"/>
    <property type="match status" value="1"/>
</dbReference>
<dbReference type="GO" id="GO:0055085">
    <property type="term" value="P:transmembrane transport"/>
    <property type="evidence" value="ECO:0007669"/>
    <property type="project" value="UniProtKB-ARBA"/>
</dbReference>
<keyword evidence="3" id="KW-0547">Nucleotide-binding</keyword>
<dbReference type="PANTHER" id="PTHR43776:SF7">
    <property type="entry name" value="D,D-DIPEPTIDE TRANSPORT ATP-BINDING PROTEIN DDPF-RELATED"/>
    <property type="match status" value="1"/>
</dbReference>
<protein>
    <submittedName>
        <fullName evidence="6">Oligopeptide transport ATP-binding protein OppF</fullName>
    </submittedName>
</protein>
<dbReference type="InterPro" id="IPR050319">
    <property type="entry name" value="ABC_transp_ATP-bind"/>
</dbReference>
<evidence type="ECO:0000256" key="2">
    <source>
        <dbReference type="ARBA" id="ARBA00022448"/>
    </source>
</evidence>
<dbReference type="Proteomes" id="UP000248786">
    <property type="component" value="Unassembled WGS sequence"/>
</dbReference>
<dbReference type="Proteomes" id="UP000249146">
    <property type="component" value="Unassembled WGS sequence"/>
</dbReference>
<dbReference type="EMBL" id="QGLD01000010">
    <property type="protein sequence ID" value="RAL70458.1"/>
    <property type="molecule type" value="Genomic_DNA"/>
</dbReference>
<dbReference type="FunFam" id="3.40.50.300:FF:000016">
    <property type="entry name" value="Oligopeptide ABC transporter ATP-binding component"/>
    <property type="match status" value="1"/>
</dbReference>
<dbReference type="Pfam" id="PF00005">
    <property type="entry name" value="ABC_tran"/>
    <property type="match status" value="1"/>
</dbReference>
<evidence type="ECO:0000313" key="8">
    <source>
        <dbReference type="Proteomes" id="UP000248786"/>
    </source>
</evidence>
<keyword evidence="2" id="KW-0813">Transport</keyword>
<sequence length="329" mass="36770">MEKDIILEVTNLTKYFPVTGGFFGRKKLAEVKAVDGVSFAIHKGETLGLVGESGSGKTTVGKNILQLQRPTSGEIWFKNKDLASLSNKELRPYRQKLQVVFQDPYESLDPRFTAADIIGEPLRLHKVKGGEYNKRIAELLKLVGLSPYMAERYPHEFSGGQRQRLGVARALALQPEFIVCDEPLSALDVSIQAQIINLLDDLKNKFGLSYLFISHDLSVVRHISDRVMVMYLGKLMEVADRDSMYEKPLHPYTQALLSAVPIPDPAVEVERKVIILKGEVPSPLNPPTGCVFHPRCFKAFEDCPKVVPVMGETSPGHHVACLLYKECWP</sequence>
<dbReference type="AlphaFoldDB" id="A0A328EKS3"/>